<comment type="caution">
    <text evidence="2">The sequence shown here is derived from an EMBL/GenBank/DDBJ whole genome shotgun (WGS) entry which is preliminary data.</text>
</comment>
<organism evidence="2 3">
    <name type="scientific">Candidatus Harrisonbacteria bacterium RIFCSPLOWO2_02_FULL_41_13b</name>
    <dbReference type="NCBI Taxonomy" id="1798409"/>
    <lineage>
        <taxon>Bacteria</taxon>
        <taxon>Candidatus Harrisoniibacteriota</taxon>
    </lineage>
</organism>
<name>A0A1G1ZVT9_9BACT</name>
<feature type="transmembrane region" description="Helical" evidence="1">
    <location>
        <begin position="39"/>
        <end position="61"/>
    </location>
</feature>
<evidence type="ECO:0000256" key="1">
    <source>
        <dbReference type="SAM" id="Phobius"/>
    </source>
</evidence>
<keyword evidence="1" id="KW-1133">Transmembrane helix</keyword>
<evidence type="ECO:0008006" key="4">
    <source>
        <dbReference type="Google" id="ProtNLM"/>
    </source>
</evidence>
<feature type="transmembrane region" description="Helical" evidence="1">
    <location>
        <begin position="6"/>
        <end position="27"/>
    </location>
</feature>
<proteinExistence type="predicted"/>
<keyword evidence="1" id="KW-0812">Transmembrane</keyword>
<dbReference type="Proteomes" id="UP000177690">
    <property type="component" value="Unassembled WGS sequence"/>
</dbReference>
<dbReference type="AlphaFoldDB" id="A0A1G1ZVT9"/>
<evidence type="ECO:0000313" key="3">
    <source>
        <dbReference type="Proteomes" id="UP000177690"/>
    </source>
</evidence>
<dbReference type="EMBL" id="MHJL01000014">
    <property type="protein sequence ID" value="OGY67850.1"/>
    <property type="molecule type" value="Genomic_DNA"/>
</dbReference>
<dbReference type="STRING" id="1798409.A3I24_02005"/>
<evidence type="ECO:0000313" key="2">
    <source>
        <dbReference type="EMBL" id="OGY67850.1"/>
    </source>
</evidence>
<reference evidence="2 3" key="1">
    <citation type="journal article" date="2016" name="Nat. Commun.">
        <title>Thousands of microbial genomes shed light on interconnected biogeochemical processes in an aquifer system.</title>
        <authorList>
            <person name="Anantharaman K."/>
            <person name="Brown C.T."/>
            <person name="Hug L.A."/>
            <person name="Sharon I."/>
            <person name="Castelle C.J."/>
            <person name="Probst A.J."/>
            <person name="Thomas B.C."/>
            <person name="Singh A."/>
            <person name="Wilkins M.J."/>
            <person name="Karaoz U."/>
            <person name="Brodie E.L."/>
            <person name="Williams K.H."/>
            <person name="Hubbard S.S."/>
            <person name="Banfield J.F."/>
        </authorList>
    </citation>
    <scope>NUCLEOTIDE SEQUENCE [LARGE SCALE GENOMIC DNA]</scope>
</reference>
<sequence length="62" mass="7197">MIEFFNAFVDFEVYMLVIACLYLLFNLEKGGVKRILNSFLLMSFSGSAVLFLFLVVLKPFYN</sequence>
<keyword evidence="1" id="KW-0472">Membrane</keyword>
<protein>
    <recommendedName>
        <fullName evidence="4">DUF2788 domain-containing protein</fullName>
    </recommendedName>
</protein>
<accession>A0A1G1ZVT9</accession>
<gene>
    <name evidence="2" type="ORF">A3I24_02005</name>
</gene>